<name>A0A8J4CZQ5_9CHLO</name>
<organism evidence="2 3">
    <name type="scientific">Volvox reticuliferus</name>
    <dbReference type="NCBI Taxonomy" id="1737510"/>
    <lineage>
        <taxon>Eukaryota</taxon>
        <taxon>Viridiplantae</taxon>
        <taxon>Chlorophyta</taxon>
        <taxon>core chlorophytes</taxon>
        <taxon>Chlorophyceae</taxon>
        <taxon>CS clade</taxon>
        <taxon>Chlamydomonadales</taxon>
        <taxon>Volvocaceae</taxon>
        <taxon>Volvox</taxon>
    </lineage>
</organism>
<gene>
    <name evidence="2" type="ORF">Vretifemale_19773</name>
</gene>
<dbReference type="AlphaFoldDB" id="A0A8J4CZQ5"/>
<reference evidence="2" key="1">
    <citation type="journal article" date="2021" name="Proc. Natl. Acad. Sci. U.S.A.">
        <title>Three genomes in the algal genus Volvox reveal the fate of a haploid sex-determining region after a transition to homothallism.</title>
        <authorList>
            <person name="Yamamoto K."/>
            <person name="Hamaji T."/>
            <person name="Kawai-Toyooka H."/>
            <person name="Matsuzaki R."/>
            <person name="Takahashi F."/>
            <person name="Nishimura Y."/>
            <person name="Kawachi M."/>
            <person name="Noguchi H."/>
            <person name="Minakuchi Y."/>
            <person name="Umen J.G."/>
            <person name="Toyoda A."/>
            <person name="Nozaki H."/>
        </authorList>
    </citation>
    <scope>NUCLEOTIDE SEQUENCE</scope>
    <source>
        <strain evidence="2">NIES-3786</strain>
    </source>
</reference>
<sequence>MQGGSSNPLARTFRLPAAGPQQGRLKARKQEHRQRAVRADERPRVFGQGPLRIGVISSFEFEVLEVLEPRAASSRKRRLEAADDEQAGAQQQGKKQRLPNSQRSWFPVLPPRKISLGQR</sequence>
<evidence type="ECO:0000256" key="1">
    <source>
        <dbReference type="SAM" id="MobiDB-lite"/>
    </source>
</evidence>
<feature type="region of interest" description="Disordered" evidence="1">
    <location>
        <begin position="1"/>
        <end position="43"/>
    </location>
</feature>
<keyword evidence="3" id="KW-1185">Reference proteome</keyword>
<dbReference type="Proteomes" id="UP000747110">
    <property type="component" value="Unassembled WGS sequence"/>
</dbReference>
<dbReference type="EMBL" id="BNCP01000074">
    <property type="protein sequence ID" value="GIL92202.1"/>
    <property type="molecule type" value="Genomic_DNA"/>
</dbReference>
<feature type="compositionally biased region" description="Basic and acidic residues" evidence="1">
    <location>
        <begin position="33"/>
        <end position="43"/>
    </location>
</feature>
<accession>A0A8J4CZQ5</accession>
<evidence type="ECO:0000313" key="2">
    <source>
        <dbReference type="EMBL" id="GIL92202.1"/>
    </source>
</evidence>
<protein>
    <submittedName>
        <fullName evidence="2">Uncharacterized protein</fullName>
    </submittedName>
</protein>
<proteinExistence type="predicted"/>
<evidence type="ECO:0000313" key="3">
    <source>
        <dbReference type="Proteomes" id="UP000747110"/>
    </source>
</evidence>
<comment type="caution">
    <text evidence="2">The sequence shown here is derived from an EMBL/GenBank/DDBJ whole genome shotgun (WGS) entry which is preliminary data.</text>
</comment>
<feature type="region of interest" description="Disordered" evidence="1">
    <location>
        <begin position="71"/>
        <end position="119"/>
    </location>
</feature>